<evidence type="ECO:0000256" key="1">
    <source>
        <dbReference type="SAM" id="MobiDB-lite"/>
    </source>
</evidence>
<keyword evidence="3" id="KW-1185">Reference proteome</keyword>
<dbReference type="Proteomes" id="UP000436088">
    <property type="component" value="Unassembled WGS sequence"/>
</dbReference>
<reference evidence="2" key="1">
    <citation type="submission" date="2019-09" db="EMBL/GenBank/DDBJ databases">
        <title>Draft genome information of white flower Hibiscus syriacus.</title>
        <authorList>
            <person name="Kim Y.-M."/>
        </authorList>
    </citation>
    <scope>NUCLEOTIDE SEQUENCE [LARGE SCALE GENOMIC DNA]</scope>
    <source>
        <strain evidence="2">YM2019G1</strain>
    </source>
</reference>
<feature type="compositionally biased region" description="Basic residues" evidence="1">
    <location>
        <begin position="131"/>
        <end position="140"/>
    </location>
</feature>
<feature type="compositionally biased region" description="Polar residues" evidence="1">
    <location>
        <begin position="141"/>
        <end position="153"/>
    </location>
</feature>
<sequence>MPSISFRFISAISGKKSSINVDLISIPSGHIKKTTSFEKKPLVLKDYLLRDDLSSCSSNGFKSFPRQQCCTTVRFLLEAELKKSEVIYSATTKPSTTTVSAVQRASHAVLKAVKLLPFPSIKSSSSSLKRNSSRKTHFTRRVSSNASSNSWAETETESEFTTDVSQSWSGNSESSSENDVVEGETNLPNKQKISNDWPKEERKEQLSPVSVLDFPFHDEEDNPSHFEDGSPHVEAGTKQKLMQKQKVRIFEGFTGQVEQVDLEKRIAMTKLQVDDTEANEKLLKALKVKTPSSLPPIIVAAAPCLFHHWSSLRTLVLASGVLGWPSSAMKSTRRAVSCCCHCSAAWVL</sequence>
<dbReference type="PANTHER" id="PTHR33623">
    <property type="entry name" value="OS04G0572500 PROTEIN"/>
    <property type="match status" value="1"/>
</dbReference>
<organism evidence="2 3">
    <name type="scientific">Hibiscus syriacus</name>
    <name type="common">Rose of Sharon</name>
    <dbReference type="NCBI Taxonomy" id="106335"/>
    <lineage>
        <taxon>Eukaryota</taxon>
        <taxon>Viridiplantae</taxon>
        <taxon>Streptophyta</taxon>
        <taxon>Embryophyta</taxon>
        <taxon>Tracheophyta</taxon>
        <taxon>Spermatophyta</taxon>
        <taxon>Magnoliopsida</taxon>
        <taxon>eudicotyledons</taxon>
        <taxon>Gunneridae</taxon>
        <taxon>Pentapetalae</taxon>
        <taxon>rosids</taxon>
        <taxon>malvids</taxon>
        <taxon>Malvales</taxon>
        <taxon>Malvaceae</taxon>
        <taxon>Malvoideae</taxon>
        <taxon>Hibiscus</taxon>
    </lineage>
</organism>
<evidence type="ECO:0000313" key="3">
    <source>
        <dbReference type="Proteomes" id="UP000436088"/>
    </source>
</evidence>
<gene>
    <name evidence="2" type="ORF">F3Y22_tig00004797pilonHSYRG00167</name>
</gene>
<name>A0A6A3CLC4_HIBSY</name>
<feature type="region of interest" description="Disordered" evidence="1">
    <location>
        <begin position="122"/>
        <end position="240"/>
    </location>
</feature>
<protein>
    <submittedName>
        <fullName evidence="2">Uncharacterized protein</fullName>
    </submittedName>
</protein>
<comment type="caution">
    <text evidence="2">The sequence shown here is derived from an EMBL/GenBank/DDBJ whole genome shotgun (WGS) entry which is preliminary data.</text>
</comment>
<proteinExistence type="predicted"/>
<accession>A0A6A3CLC4</accession>
<dbReference type="PANTHER" id="PTHR33623:SF4">
    <property type="entry name" value="DUF4378 DOMAIN-CONTAINING PROTEIN"/>
    <property type="match status" value="1"/>
</dbReference>
<evidence type="ECO:0000313" key="2">
    <source>
        <dbReference type="EMBL" id="KAE8728038.1"/>
    </source>
</evidence>
<dbReference type="AlphaFoldDB" id="A0A6A3CLC4"/>
<feature type="compositionally biased region" description="Low complexity" evidence="1">
    <location>
        <begin position="165"/>
        <end position="178"/>
    </location>
</feature>
<dbReference type="EMBL" id="VEPZ02000281">
    <property type="protein sequence ID" value="KAE8728038.1"/>
    <property type="molecule type" value="Genomic_DNA"/>
</dbReference>
<feature type="compositionally biased region" description="Basic and acidic residues" evidence="1">
    <location>
        <begin position="222"/>
        <end position="237"/>
    </location>
</feature>